<dbReference type="EMBL" id="JBJHQH010000017">
    <property type="protein sequence ID" value="MFK9093762.1"/>
    <property type="molecule type" value="Genomic_DNA"/>
</dbReference>
<organism evidence="1 2">
    <name type="scientific">Bacillus salipaludis</name>
    <dbReference type="NCBI Taxonomy" id="2547811"/>
    <lineage>
        <taxon>Bacteria</taxon>
        <taxon>Bacillati</taxon>
        <taxon>Bacillota</taxon>
        <taxon>Bacilli</taxon>
        <taxon>Bacillales</taxon>
        <taxon>Bacillaceae</taxon>
        <taxon>Bacillus</taxon>
    </lineage>
</organism>
<keyword evidence="2" id="KW-1185">Reference proteome</keyword>
<reference evidence="1 2" key="1">
    <citation type="submission" date="2024-11" db="EMBL/GenBank/DDBJ databases">
        <authorList>
            <person name="Lucas J.A."/>
        </authorList>
    </citation>
    <scope>NUCLEOTIDE SEQUENCE [LARGE SCALE GENOMIC DNA]</scope>
    <source>
        <strain evidence="1 2">Z 5.4</strain>
    </source>
</reference>
<name>A0ABW8RMI3_9BACI</name>
<accession>A0ABW8RMI3</accession>
<proteinExistence type="predicted"/>
<dbReference type="Proteomes" id="UP001623041">
    <property type="component" value="Unassembled WGS sequence"/>
</dbReference>
<gene>
    <name evidence="1" type="ORF">ACJEBI_20050</name>
</gene>
<sequence>MKDENKPFNDVIDHFNKIEGNAANLAKTIKILWVLYDWFHLIIRSLNDYFKFIKLTDIDIYSPAANFGGFFLLS</sequence>
<protein>
    <submittedName>
        <fullName evidence="1">Uncharacterized protein</fullName>
    </submittedName>
</protein>
<comment type="caution">
    <text evidence="1">The sequence shown here is derived from an EMBL/GenBank/DDBJ whole genome shotgun (WGS) entry which is preliminary data.</text>
</comment>
<evidence type="ECO:0000313" key="1">
    <source>
        <dbReference type="EMBL" id="MFK9093762.1"/>
    </source>
</evidence>
<dbReference type="RefSeq" id="WP_406582263.1">
    <property type="nucleotide sequence ID" value="NZ_JBJHQH010000017.1"/>
</dbReference>
<evidence type="ECO:0000313" key="2">
    <source>
        <dbReference type="Proteomes" id="UP001623041"/>
    </source>
</evidence>